<evidence type="ECO:0000256" key="1">
    <source>
        <dbReference type="SAM" id="MobiDB-lite"/>
    </source>
</evidence>
<keyword evidence="2" id="KW-1133">Transmembrane helix</keyword>
<keyword evidence="4" id="KW-1185">Reference proteome</keyword>
<keyword evidence="2" id="KW-0812">Transmembrane</keyword>
<accession>A0A0H2KRG2</accession>
<dbReference type="PATRIC" id="fig|264251.5.peg.747"/>
<evidence type="ECO:0000256" key="2">
    <source>
        <dbReference type="SAM" id="Phobius"/>
    </source>
</evidence>
<feature type="transmembrane region" description="Helical" evidence="2">
    <location>
        <begin position="68"/>
        <end position="89"/>
    </location>
</feature>
<organism evidence="3 4">
    <name type="scientific">Cellulosimicrobium funkei</name>
    <dbReference type="NCBI Taxonomy" id="264251"/>
    <lineage>
        <taxon>Bacteria</taxon>
        <taxon>Bacillati</taxon>
        <taxon>Actinomycetota</taxon>
        <taxon>Actinomycetes</taxon>
        <taxon>Micrococcales</taxon>
        <taxon>Promicromonosporaceae</taxon>
        <taxon>Cellulosimicrobium</taxon>
    </lineage>
</organism>
<dbReference type="RefSeq" id="WP_231581690.1">
    <property type="nucleotide sequence ID" value="NZ_JNBQ01000002.1"/>
</dbReference>
<dbReference type="AlphaFoldDB" id="A0A0H2KRG2"/>
<feature type="transmembrane region" description="Helical" evidence="2">
    <location>
        <begin position="190"/>
        <end position="223"/>
    </location>
</feature>
<dbReference type="STRING" id="264251.FB00_03650"/>
<evidence type="ECO:0008006" key="5">
    <source>
        <dbReference type="Google" id="ProtNLM"/>
    </source>
</evidence>
<proteinExistence type="predicted"/>
<reference evidence="3 4" key="1">
    <citation type="submission" date="2014-05" db="EMBL/GenBank/DDBJ databases">
        <title>Cellulosimicrobium funkei U11 genome.</title>
        <authorList>
            <person name="Hu C."/>
            <person name="Gong Y."/>
            <person name="Wan W."/>
            <person name="Jiang M."/>
        </authorList>
    </citation>
    <scope>NUCLEOTIDE SEQUENCE [LARGE SCALE GENOMIC DNA]</scope>
    <source>
        <strain evidence="3 4">U11</strain>
    </source>
</reference>
<feature type="transmembrane region" description="Helical" evidence="2">
    <location>
        <begin position="118"/>
        <end position="138"/>
    </location>
</feature>
<protein>
    <recommendedName>
        <fullName evidence="5">DUF624 domain-containing protein</fullName>
    </recommendedName>
</protein>
<dbReference type="EMBL" id="JNBQ01000002">
    <property type="protein sequence ID" value="KLN36105.1"/>
    <property type="molecule type" value="Genomic_DNA"/>
</dbReference>
<evidence type="ECO:0000313" key="4">
    <source>
        <dbReference type="Proteomes" id="UP000035265"/>
    </source>
</evidence>
<name>A0A0H2KRG2_9MICO</name>
<gene>
    <name evidence="3" type="ORF">FB00_03650</name>
</gene>
<sequence length="243" mass="25202">MSDVSRPAPPSGTGRSTGSPLPGALGQGTLGRATALVYWYVVVTALLALAALPTLALLLLLDRAASNVPLAALAALPLGPALSAALYAVRARESDDEVAPARTFVRGYRRGALDALRVWAPALGVLAVVGVVLANASAAGVGPTYAAVLVVIAVLALVWGLHAVAIATLFSFRTRDVARLAAHYLGRMPLVSLGVVSLLVAAAGVAWFATDGVLALVGGVWVWCWYRNDRRMLDDVRARFTSV</sequence>
<feature type="region of interest" description="Disordered" evidence="1">
    <location>
        <begin position="1"/>
        <end position="23"/>
    </location>
</feature>
<dbReference type="Proteomes" id="UP000035265">
    <property type="component" value="Unassembled WGS sequence"/>
</dbReference>
<feature type="transmembrane region" description="Helical" evidence="2">
    <location>
        <begin position="145"/>
        <end position="170"/>
    </location>
</feature>
<evidence type="ECO:0000313" key="3">
    <source>
        <dbReference type="EMBL" id="KLN36105.1"/>
    </source>
</evidence>
<feature type="transmembrane region" description="Helical" evidence="2">
    <location>
        <begin position="37"/>
        <end position="61"/>
    </location>
</feature>
<keyword evidence="2" id="KW-0472">Membrane</keyword>
<comment type="caution">
    <text evidence="3">The sequence shown here is derived from an EMBL/GenBank/DDBJ whole genome shotgun (WGS) entry which is preliminary data.</text>
</comment>